<feature type="non-terminal residue" evidence="1">
    <location>
        <position position="91"/>
    </location>
</feature>
<sequence>AGSGCGNQFQELWENFNKPGDTLIRHIKCRKRVSLDLNVRHFAYSDFNEIEAISRGFHGTIFSAKYFGEKDILKKHNNTTDIKGYKALFKE</sequence>
<comment type="caution">
    <text evidence="1">The sequence shown here is derived from an EMBL/GenBank/DDBJ whole genome shotgun (WGS) entry which is preliminary data.</text>
</comment>
<reference evidence="1 2" key="1">
    <citation type="submission" date="2021-06" db="EMBL/GenBank/DDBJ databases">
        <authorList>
            <person name="Kallberg Y."/>
            <person name="Tangrot J."/>
            <person name="Rosling A."/>
        </authorList>
    </citation>
    <scope>NUCLEOTIDE SEQUENCE [LARGE SCALE GENOMIC DNA]</scope>
    <source>
        <strain evidence="1 2">120-4 pot B 10/14</strain>
    </source>
</reference>
<dbReference type="EMBL" id="CAJVQB010099668">
    <property type="protein sequence ID" value="CAG8850145.1"/>
    <property type="molecule type" value="Genomic_DNA"/>
</dbReference>
<proteinExistence type="predicted"/>
<accession>A0ABN7XA99</accession>
<feature type="non-terminal residue" evidence="1">
    <location>
        <position position="1"/>
    </location>
</feature>
<gene>
    <name evidence="1" type="ORF">GMARGA_LOCUS40065</name>
</gene>
<protein>
    <submittedName>
        <fullName evidence="1">3199_t:CDS:1</fullName>
    </submittedName>
</protein>
<evidence type="ECO:0000313" key="2">
    <source>
        <dbReference type="Proteomes" id="UP000789901"/>
    </source>
</evidence>
<evidence type="ECO:0000313" key="1">
    <source>
        <dbReference type="EMBL" id="CAG8850145.1"/>
    </source>
</evidence>
<name>A0ABN7XA99_GIGMA</name>
<keyword evidence="2" id="KW-1185">Reference proteome</keyword>
<organism evidence="1 2">
    <name type="scientific">Gigaspora margarita</name>
    <dbReference type="NCBI Taxonomy" id="4874"/>
    <lineage>
        <taxon>Eukaryota</taxon>
        <taxon>Fungi</taxon>
        <taxon>Fungi incertae sedis</taxon>
        <taxon>Mucoromycota</taxon>
        <taxon>Glomeromycotina</taxon>
        <taxon>Glomeromycetes</taxon>
        <taxon>Diversisporales</taxon>
        <taxon>Gigasporaceae</taxon>
        <taxon>Gigaspora</taxon>
    </lineage>
</organism>
<dbReference type="Proteomes" id="UP000789901">
    <property type="component" value="Unassembled WGS sequence"/>
</dbReference>